<evidence type="ECO:0000313" key="3">
    <source>
        <dbReference type="Proteomes" id="UP000028990"/>
    </source>
</evidence>
<gene>
    <name evidence="2" type="ORF">H920_01532</name>
</gene>
<feature type="region of interest" description="Disordered" evidence="1">
    <location>
        <begin position="1"/>
        <end position="32"/>
    </location>
</feature>
<dbReference type="Proteomes" id="UP000028990">
    <property type="component" value="Unassembled WGS sequence"/>
</dbReference>
<evidence type="ECO:0000313" key="2">
    <source>
        <dbReference type="EMBL" id="KFO37056.1"/>
    </source>
</evidence>
<proteinExistence type="predicted"/>
<dbReference type="AlphaFoldDB" id="A0A091EN40"/>
<accession>A0A091EN40</accession>
<keyword evidence="3" id="KW-1185">Reference proteome</keyword>
<name>A0A091EN40_FUKDA</name>
<reference evidence="2 3" key="1">
    <citation type="submission" date="2013-11" db="EMBL/GenBank/DDBJ databases">
        <title>The Damaraland mole rat (Fukomys damarensis) genome and evolution of African mole rats.</title>
        <authorList>
            <person name="Gladyshev V.N."/>
            <person name="Fang X."/>
        </authorList>
    </citation>
    <scope>NUCLEOTIDE SEQUENCE [LARGE SCALE GENOMIC DNA]</scope>
    <source>
        <tissue evidence="2">Liver</tissue>
    </source>
</reference>
<sequence length="84" mass="8956">MGDSPLPDTHAEQGLMKRIRRRSTKELSNKEGGKVAAVELGHCAAADCGCEMESGASPSSGNHSANCPEHQLELTVNSRLRLLI</sequence>
<dbReference type="EMBL" id="KN121127">
    <property type="protein sequence ID" value="KFO37056.1"/>
    <property type="molecule type" value="Genomic_DNA"/>
</dbReference>
<evidence type="ECO:0000256" key="1">
    <source>
        <dbReference type="SAM" id="MobiDB-lite"/>
    </source>
</evidence>
<organism evidence="2 3">
    <name type="scientific">Fukomys damarensis</name>
    <name type="common">Damaraland mole rat</name>
    <name type="synonym">Cryptomys damarensis</name>
    <dbReference type="NCBI Taxonomy" id="885580"/>
    <lineage>
        <taxon>Eukaryota</taxon>
        <taxon>Metazoa</taxon>
        <taxon>Chordata</taxon>
        <taxon>Craniata</taxon>
        <taxon>Vertebrata</taxon>
        <taxon>Euteleostomi</taxon>
        <taxon>Mammalia</taxon>
        <taxon>Eutheria</taxon>
        <taxon>Euarchontoglires</taxon>
        <taxon>Glires</taxon>
        <taxon>Rodentia</taxon>
        <taxon>Hystricomorpha</taxon>
        <taxon>Bathyergidae</taxon>
        <taxon>Fukomys</taxon>
    </lineage>
</organism>
<protein>
    <submittedName>
        <fullName evidence="2">Uncharacterized protein</fullName>
    </submittedName>
</protein>